<keyword evidence="6" id="KW-0067">ATP-binding</keyword>
<dbReference type="EMBL" id="CP000155">
    <property type="protein sequence ID" value="ABC29567.1"/>
    <property type="molecule type" value="Genomic_DNA"/>
</dbReference>
<evidence type="ECO:0000256" key="5">
    <source>
        <dbReference type="ARBA" id="ARBA00022777"/>
    </source>
</evidence>
<evidence type="ECO:0000259" key="11">
    <source>
        <dbReference type="PROSITE" id="PS50011"/>
    </source>
</evidence>
<dbReference type="PROSITE" id="PS50011">
    <property type="entry name" value="PROTEIN_KINASE_DOM"/>
    <property type="match status" value="1"/>
</dbReference>
<dbReference type="EC" id="2.7.11.1" evidence="1"/>
<dbReference type="PANTHER" id="PTHR24356">
    <property type="entry name" value="SERINE/THREONINE-PROTEIN KINASE"/>
    <property type="match status" value="1"/>
</dbReference>
<dbReference type="InterPro" id="IPR000719">
    <property type="entry name" value="Prot_kinase_dom"/>
</dbReference>
<accession>Q2SIF7</accession>
<dbReference type="InterPro" id="IPR050236">
    <property type="entry name" value="Ser_Thr_kinase_AGC"/>
</dbReference>
<dbReference type="SMART" id="SM00220">
    <property type="entry name" value="S_TKc"/>
    <property type="match status" value="1"/>
</dbReference>
<evidence type="ECO:0000256" key="3">
    <source>
        <dbReference type="ARBA" id="ARBA00022679"/>
    </source>
</evidence>
<dbReference type="Proteomes" id="UP000000238">
    <property type="component" value="Chromosome"/>
</dbReference>
<dbReference type="GO" id="GO:0004674">
    <property type="term" value="F:protein serine/threonine kinase activity"/>
    <property type="evidence" value="ECO:0007669"/>
    <property type="project" value="UniProtKB-KW"/>
</dbReference>
<protein>
    <recommendedName>
        <fullName evidence="1">non-specific serine/threonine protein kinase</fullName>
        <ecNumber evidence="1">2.7.11.1</ecNumber>
    </recommendedName>
</protein>
<name>Q2SIF7_HAHCH</name>
<keyword evidence="10" id="KW-0472">Membrane</keyword>
<evidence type="ECO:0000256" key="8">
    <source>
        <dbReference type="ARBA" id="ARBA00048679"/>
    </source>
</evidence>
<reference evidence="12 13" key="1">
    <citation type="journal article" date="2005" name="Nucleic Acids Res.">
        <title>Genomic blueprint of Hahella chejuensis, a marine microbe producing an algicidal agent.</title>
        <authorList>
            <person name="Jeong H."/>
            <person name="Yim J.H."/>
            <person name="Lee C."/>
            <person name="Choi S.-H."/>
            <person name="Park Y.K."/>
            <person name="Yoon S.H."/>
            <person name="Hur C.-G."/>
            <person name="Kang H.-Y."/>
            <person name="Kim D."/>
            <person name="Lee H.H."/>
            <person name="Park K.H."/>
            <person name="Park S.-H."/>
            <person name="Park H.-S."/>
            <person name="Lee H.K."/>
            <person name="Oh T.K."/>
            <person name="Kim J.F."/>
        </authorList>
    </citation>
    <scope>NUCLEOTIDE SEQUENCE [LARGE SCALE GENOMIC DNA]</scope>
    <source>
        <strain evidence="12 13">KCTC 2396</strain>
    </source>
</reference>
<dbReference type="InterPro" id="IPR011009">
    <property type="entry name" value="Kinase-like_dom_sf"/>
</dbReference>
<dbReference type="CDD" id="cd00180">
    <property type="entry name" value="PKc"/>
    <property type="match status" value="1"/>
</dbReference>
<dbReference type="eggNOG" id="COG3087">
    <property type="taxonomic scope" value="Bacteria"/>
</dbReference>
<evidence type="ECO:0000256" key="10">
    <source>
        <dbReference type="SAM" id="Phobius"/>
    </source>
</evidence>
<sequence length="982" mass="108855">MTEDSRPSQDSLDEVVDPTQPQQVCEPTEIAPGMEPTQLAQASPPEEGAPEGDEPTEPQLRTEPQERTEPQQQPAPQTKVVPQPATAVSSPSTSRRTDNTATGKASTWGVIPPAILQNYDLVEWLTTIGAEATVGIVTRHDTGEDCILKLYNPNMRPKDEVVRYLLGNQGKHHIVNLIEAQFCMSTHRFFEVMEYVQAGTLKTYLKSLSGPMSLTMVHKLLAQLHDALSRLHDHAIVHRDLKPDNILLRSTSPLDICLVDFGISSLMNTESNRTSISRTERYAAPEASTGLKSAALDWWSVGMIIMECLRGKGVFEQIDHETVVDHKILHDIDVSGVADVRWRLLCAGLLTRNNELRWGTEQIARWLAGDNDIPVYRDLEPVKARRVSARGKVPEGAFRIGLHDCMTLEEVGKALQSEWDVNPLVDKVLAKQLENWFSSQDNLEAAQRVRHFAQESSDPNLRLFKFISYLNPNLKAKFKELELTREGLQAFLGQGAKNLTRSNLETLTGVYRHNLLEQAGKTQRDVTLRQYAHNWQREVIAYLTSLKGLRQQSGTETLMPRVEANPLLNIPLKFAEMGSFTQPGAFEKMPGMAFMAHVLEAILKHQSPAELIAQIPVERFREASQVKWFGRIYRAEPTSIAEARFILDLLPMAEAQLADEREEKRRYKRALIERIIFGSLWAAMSTGFILFTLRNHVSYLQAEKGLVFGLMFSVLVGCIPFRPKYLLLHGLSLSALVCGLALVEGSPVDLSSVGDMLSSIKRLGTNLAGPMQYLITLALGGFVAGIGIRQVFAKAPDGRMGQRLARVAGLASAGGILAVIVLIPSPIATITGLGGPAPANGTVTQDLGPSHSLFLYQHYSSWVKAESNTFTLQKRLKVNEDLRERFGSRYEQDVQKTRAQLNVAQDQAAQSLGEYKTALANACDQNLSAEKFTRHLKDNGVTTANLSDQPVTRLLLDHLGQCISAAEAGDDELKDQLNAILN</sequence>
<keyword evidence="4" id="KW-0547">Nucleotide-binding</keyword>
<dbReference type="eggNOG" id="COG0515">
    <property type="taxonomic scope" value="Bacteria"/>
</dbReference>
<dbReference type="STRING" id="349521.HCH_02787"/>
<comment type="catalytic activity">
    <reaction evidence="8">
        <text>L-seryl-[protein] + ATP = O-phospho-L-seryl-[protein] + ADP + H(+)</text>
        <dbReference type="Rhea" id="RHEA:17989"/>
        <dbReference type="Rhea" id="RHEA-COMP:9863"/>
        <dbReference type="Rhea" id="RHEA-COMP:11604"/>
        <dbReference type="ChEBI" id="CHEBI:15378"/>
        <dbReference type="ChEBI" id="CHEBI:29999"/>
        <dbReference type="ChEBI" id="CHEBI:30616"/>
        <dbReference type="ChEBI" id="CHEBI:83421"/>
        <dbReference type="ChEBI" id="CHEBI:456216"/>
        <dbReference type="EC" id="2.7.11.1"/>
    </reaction>
</comment>
<keyword evidence="5 12" id="KW-0418">Kinase</keyword>
<evidence type="ECO:0000256" key="2">
    <source>
        <dbReference type="ARBA" id="ARBA00022527"/>
    </source>
</evidence>
<dbReference type="SUPFAM" id="SSF56112">
    <property type="entry name" value="Protein kinase-like (PK-like)"/>
    <property type="match status" value="1"/>
</dbReference>
<proteinExistence type="predicted"/>
<feature type="transmembrane region" description="Helical" evidence="10">
    <location>
        <begin position="771"/>
        <end position="792"/>
    </location>
</feature>
<comment type="catalytic activity">
    <reaction evidence="7">
        <text>L-threonyl-[protein] + ATP = O-phospho-L-threonyl-[protein] + ADP + H(+)</text>
        <dbReference type="Rhea" id="RHEA:46608"/>
        <dbReference type="Rhea" id="RHEA-COMP:11060"/>
        <dbReference type="Rhea" id="RHEA-COMP:11605"/>
        <dbReference type="ChEBI" id="CHEBI:15378"/>
        <dbReference type="ChEBI" id="CHEBI:30013"/>
        <dbReference type="ChEBI" id="CHEBI:30616"/>
        <dbReference type="ChEBI" id="CHEBI:61977"/>
        <dbReference type="ChEBI" id="CHEBI:456216"/>
        <dbReference type="EC" id="2.7.11.1"/>
    </reaction>
</comment>
<feature type="compositionally biased region" description="Polar residues" evidence="9">
    <location>
        <begin position="86"/>
        <end position="105"/>
    </location>
</feature>
<feature type="domain" description="Protein kinase" evidence="11">
    <location>
        <begin position="122"/>
        <end position="367"/>
    </location>
</feature>
<evidence type="ECO:0000313" key="12">
    <source>
        <dbReference type="EMBL" id="ABC29567.1"/>
    </source>
</evidence>
<dbReference type="PANTHER" id="PTHR24356:SF1">
    <property type="entry name" value="SERINE_THREONINE-PROTEIN KINASE GREATWALL"/>
    <property type="match status" value="1"/>
</dbReference>
<dbReference type="AlphaFoldDB" id="Q2SIF7"/>
<feature type="transmembrane region" description="Helical" evidence="10">
    <location>
        <begin position="804"/>
        <end position="823"/>
    </location>
</feature>
<dbReference type="GO" id="GO:0005524">
    <property type="term" value="F:ATP binding"/>
    <property type="evidence" value="ECO:0007669"/>
    <property type="project" value="UniProtKB-KW"/>
</dbReference>
<evidence type="ECO:0000313" key="13">
    <source>
        <dbReference type="Proteomes" id="UP000000238"/>
    </source>
</evidence>
<evidence type="ECO:0000256" key="7">
    <source>
        <dbReference type="ARBA" id="ARBA00047899"/>
    </source>
</evidence>
<dbReference type="Pfam" id="PF00069">
    <property type="entry name" value="Pkinase"/>
    <property type="match status" value="1"/>
</dbReference>
<dbReference type="HOGENOM" id="CLU_303216_0_0_6"/>
<feature type="transmembrane region" description="Helical" evidence="10">
    <location>
        <begin position="671"/>
        <end position="693"/>
    </location>
</feature>
<dbReference type="OrthoDB" id="9801841at2"/>
<keyword evidence="10" id="KW-1133">Transmembrane helix</keyword>
<dbReference type="PROSITE" id="PS00108">
    <property type="entry name" value="PROTEIN_KINASE_ST"/>
    <property type="match status" value="1"/>
</dbReference>
<keyword evidence="13" id="KW-1185">Reference proteome</keyword>
<evidence type="ECO:0000256" key="1">
    <source>
        <dbReference type="ARBA" id="ARBA00012513"/>
    </source>
</evidence>
<feature type="region of interest" description="Disordered" evidence="9">
    <location>
        <begin position="1"/>
        <end position="106"/>
    </location>
</feature>
<dbReference type="KEGG" id="hch:HCH_02787"/>
<evidence type="ECO:0000256" key="9">
    <source>
        <dbReference type="SAM" id="MobiDB-lite"/>
    </source>
</evidence>
<evidence type="ECO:0000256" key="6">
    <source>
        <dbReference type="ARBA" id="ARBA00022840"/>
    </source>
</evidence>
<dbReference type="InterPro" id="IPR008271">
    <property type="entry name" value="Ser/Thr_kinase_AS"/>
</dbReference>
<gene>
    <name evidence="12" type="ordered locus">HCH_02787</name>
</gene>
<dbReference type="RefSeq" id="WP_011396636.1">
    <property type="nucleotide sequence ID" value="NC_007645.1"/>
</dbReference>
<dbReference type="Gene3D" id="1.10.510.10">
    <property type="entry name" value="Transferase(Phosphotransferase) domain 1"/>
    <property type="match status" value="1"/>
</dbReference>
<keyword evidence="10" id="KW-0812">Transmembrane</keyword>
<evidence type="ECO:0000256" key="4">
    <source>
        <dbReference type="ARBA" id="ARBA00022741"/>
    </source>
</evidence>
<keyword evidence="2 12" id="KW-0723">Serine/threonine-protein kinase</keyword>
<organism evidence="12 13">
    <name type="scientific">Hahella chejuensis (strain KCTC 2396)</name>
    <dbReference type="NCBI Taxonomy" id="349521"/>
    <lineage>
        <taxon>Bacteria</taxon>
        <taxon>Pseudomonadati</taxon>
        <taxon>Pseudomonadota</taxon>
        <taxon>Gammaproteobacteria</taxon>
        <taxon>Oceanospirillales</taxon>
        <taxon>Hahellaceae</taxon>
        <taxon>Hahella</taxon>
    </lineage>
</organism>
<feature type="transmembrane region" description="Helical" evidence="10">
    <location>
        <begin position="705"/>
        <end position="721"/>
    </location>
</feature>
<keyword evidence="3" id="KW-0808">Transferase</keyword>